<dbReference type="Proteomes" id="UP000183810">
    <property type="component" value="Chromosome"/>
</dbReference>
<evidence type="ECO:0000259" key="1">
    <source>
        <dbReference type="Pfam" id="PF07883"/>
    </source>
</evidence>
<dbReference type="Gene3D" id="2.60.120.10">
    <property type="entry name" value="Jelly Rolls"/>
    <property type="match status" value="1"/>
</dbReference>
<accession>A0A1J0W152</accession>
<feature type="domain" description="Cupin type-2" evidence="1">
    <location>
        <begin position="50"/>
        <end position="109"/>
    </location>
</feature>
<reference evidence="2" key="1">
    <citation type="submission" date="2016-11" db="EMBL/GenBank/DDBJ databases">
        <authorList>
            <person name="Jaros S."/>
            <person name="Januszkiewicz K."/>
            <person name="Wedrychowicz H."/>
        </authorList>
    </citation>
    <scope>NUCLEOTIDE SEQUENCE [LARGE SCALE GENOMIC DNA]</scope>
    <source>
        <strain evidence="2">Y48</strain>
    </source>
</reference>
<dbReference type="KEGG" id="nsl:BOX37_05500"/>
<dbReference type="Pfam" id="PF07883">
    <property type="entry name" value="Cupin_2"/>
    <property type="match status" value="1"/>
</dbReference>
<dbReference type="AlphaFoldDB" id="A0A1J0W152"/>
<evidence type="ECO:0000313" key="2">
    <source>
        <dbReference type="EMBL" id="APE38048.1"/>
    </source>
</evidence>
<name>A0A1J0W152_9NOCA</name>
<dbReference type="OrthoDB" id="5145129at2"/>
<dbReference type="SUPFAM" id="SSF51182">
    <property type="entry name" value="RmlC-like cupins"/>
    <property type="match status" value="1"/>
</dbReference>
<dbReference type="InterPro" id="IPR013096">
    <property type="entry name" value="Cupin_2"/>
</dbReference>
<evidence type="ECO:0000313" key="3">
    <source>
        <dbReference type="Proteomes" id="UP000183810"/>
    </source>
</evidence>
<organism evidence="2 3">
    <name type="scientific">Nocardia mangyaensis</name>
    <dbReference type="NCBI Taxonomy" id="2213200"/>
    <lineage>
        <taxon>Bacteria</taxon>
        <taxon>Bacillati</taxon>
        <taxon>Actinomycetota</taxon>
        <taxon>Actinomycetes</taxon>
        <taxon>Mycobacteriales</taxon>
        <taxon>Nocardiaceae</taxon>
        <taxon>Nocardia</taxon>
    </lineage>
</organism>
<sequence length="130" mass="13501">MRTKANPCAGLRSADAQVHQVHNARFTSLIRPATGSAQLCLWQTEVTAGAGVPHRIRGEEAFVLLSGEVTITIDGEFAVLRPGDAAVAPADSMIALTNAAAEPAVLLVAVRAGFVAELPDGTTFVPPWAS</sequence>
<dbReference type="InterPro" id="IPR011051">
    <property type="entry name" value="RmlC_Cupin_sf"/>
</dbReference>
<keyword evidence="3" id="KW-1185">Reference proteome</keyword>
<dbReference type="EMBL" id="CP018082">
    <property type="protein sequence ID" value="APE38048.1"/>
    <property type="molecule type" value="Genomic_DNA"/>
</dbReference>
<protein>
    <submittedName>
        <fullName evidence="2">Cupin</fullName>
    </submittedName>
</protein>
<proteinExistence type="predicted"/>
<gene>
    <name evidence="2" type="ORF">BOX37_05500</name>
</gene>
<dbReference type="RefSeq" id="WP_071931210.1">
    <property type="nucleotide sequence ID" value="NZ_CP018082.1"/>
</dbReference>
<dbReference type="InterPro" id="IPR014710">
    <property type="entry name" value="RmlC-like_jellyroll"/>
</dbReference>